<comment type="caution">
    <text evidence="1">The sequence shown here is derived from an EMBL/GenBank/DDBJ whole genome shotgun (WGS) entry which is preliminary data.</text>
</comment>
<name>A0A561WVF6_9ACTN</name>
<accession>A0A561WVF6</accession>
<protein>
    <submittedName>
        <fullName evidence="1">Uncharacterized protein</fullName>
    </submittedName>
</protein>
<dbReference type="EMBL" id="VIXA01000001">
    <property type="protein sequence ID" value="TWG27840.1"/>
    <property type="molecule type" value="Genomic_DNA"/>
</dbReference>
<evidence type="ECO:0000313" key="2">
    <source>
        <dbReference type="Proteomes" id="UP000319927"/>
    </source>
</evidence>
<sequence length="86" mass="9937">MVPRAGPKPHRDGRRVAYRDAMDPSAVWRDKNHRWRIEAYRAPDLRFAIFATNGTTESAPLWLFGMSALARWLMTHAISLDDLEND</sequence>
<proteinExistence type="predicted"/>
<keyword evidence="2" id="KW-1185">Reference proteome</keyword>
<organism evidence="1 2">
    <name type="scientific">Micromonospora palomenae</name>
    <dbReference type="NCBI Taxonomy" id="1461247"/>
    <lineage>
        <taxon>Bacteria</taxon>
        <taxon>Bacillati</taxon>
        <taxon>Actinomycetota</taxon>
        <taxon>Actinomycetes</taxon>
        <taxon>Micromonosporales</taxon>
        <taxon>Micromonosporaceae</taxon>
        <taxon>Micromonospora</taxon>
    </lineage>
</organism>
<reference evidence="1 2" key="1">
    <citation type="submission" date="2019-06" db="EMBL/GenBank/DDBJ databases">
        <title>Sequencing the genomes of 1000 actinobacteria strains.</title>
        <authorList>
            <person name="Klenk H.-P."/>
        </authorList>
    </citation>
    <scope>NUCLEOTIDE SEQUENCE [LARGE SCALE GENOMIC DNA]</scope>
    <source>
        <strain evidence="1 2">DSM 102131</strain>
    </source>
</reference>
<dbReference type="Proteomes" id="UP000319927">
    <property type="component" value="Unassembled WGS sequence"/>
</dbReference>
<evidence type="ECO:0000313" key="1">
    <source>
        <dbReference type="EMBL" id="TWG27840.1"/>
    </source>
</evidence>
<dbReference type="AlphaFoldDB" id="A0A561WVF6"/>
<gene>
    <name evidence="1" type="ORF">FHX75_11989</name>
</gene>